<keyword evidence="2" id="KW-0238">DNA-binding</keyword>
<keyword evidence="6" id="KW-1185">Reference proteome</keyword>
<dbReference type="GO" id="GO:0003677">
    <property type="term" value="F:DNA binding"/>
    <property type="evidence" value="ECO:0007669"/>
    <property type="project" value="UniProtKB-KW"/>
</dbReference>
<feature type="domain" description="Tyr recombinase" evidence="4">
    <location>
        <begin position="221"/>
        <end position="394"/>
    </location>
</feature>
<dbReference type="InterPro" id="IPR011010">
    <property type="entry name" value="DNA_brk_join_enz"/>
</dbReference>
<dbReference type="Pfam" id="PF13102">
    <property type="entry name" value="Phage_int_SAM_5"/>
    <property type="match status" value="1"/>
</dbReference>
<dbReference type="OrthoDB" id="892893at2"/>
<dbReference type="PANTHER" id="PTHR30349:SF64">
    <property type="entry name" value="PROPHAGE INTEGRASE INTD-RELATED"/>
    <property type="match status" value="1"/>
</dbReference>
<sequence>MNKYDMKILFLLVRSRNNKKGSSALKCRITYKLERKEFSTGKFINPNNWNSKKQLVEPPELDAELINTQLSLIRTKLNQAFLFLQVNEVNFDVHDIYMQYKGKPLKKERGVVEVYDMHSQRIKKLIGIDIQEVTYKKYLESGKHLKDFIKHKYKQKDIKLKALRSNFIDDYVYFLKVEKKFQQSTLNKAVQRFRKVIKFAVAEDYLSKDPFMLYRPKTVRKPIVFLNPEQLKKLEETTFSIVRIQQIKDMFVFCCYTGLGFSEMSNLKKNQFTTEFDGELWININRQKTKKNFKVPLLPKAKAIMELYSSESDYVLPRMSNTKFNVYLKEIANVVGIEFNLTHHIARKTFASTVLLFNDVPMEIVSKLLGHSKLQTTQDHYGKVVESRIAKEIKRIKGSS</sequence>
<dbReference type="SUPFAM" id="SSF56349">
    <property type="entry name" value="DNA breaking-rejoining enzymes"/>
    <property type="match status" value="1"/>
</dbReference>
<dbReference type="Pfam" id="PF17293">
    <property type="entry name" value="Arm-DNA-bind_5"/>
    <property type="match status" value="1"/>
</dbReference>
<evidence type="ECO:0000256" key="1">
    <source>
        <dbReference type="ARBA" id="ARBA00008857"/>
    </source>
</evidence>
<dbReference type="Gene3D" id="1.10.150.130">
    <property type="match status" value="1"/>
</dbReference>
<accession>A0A4U0F117</accession>
<comment type="similarity">
    <text evidence="1">Belongs to the 'phage' integrase family.</text>
</comment>
<organism evidence="5 6">
    <name type="scientific">Pontimicrobium aquaticum</name>
    <dbReference type="NCBI Taxonomy" id="2565367"/>
    <lineage>
        <taxon>Bacteria</taxon>
        <taxon>Pseudomonadati</taxon>
        <taxon>Bacteroidota</taxon>
        <taxon>Flavobacteriia</taxon>
        <taxon>Flavobacteriales</taxon>
        <taxon>Flavobacteriaceae</taxon>
        <taxon>Pontimicrobium</taxon>
    </lineage>
</organism>
<dbReference type="AlphaFoldDB" id="A0A4U0F117"/>
<dbReference type="InterPro" id="IPR025269">
    <property type="entry name" value="SAM-like_dom"/>
</dbReference>
<comment type="caution">
    <text evidence="5">The sequence shown here is derived from an EMBL/GenBank/DDBJ whole genome shotgun (WGS) entry which is preliminary data.</text>
</comment>
<dbReference type="Proteomes" id="UP000307657">
    <property type="component" value="Unassembled WGS sequence"/>
</dbReference>
<gene>
    <name evidence="5" type="ORF">E5167_01400</name>
</gene>
<dbReference type="InterPro" id="IPR013762">
    <property type="entry name" value="Integrase-like_cat_sf"/>
</dbReference>
<dbReference type="PROSITE" id="PS51898">
    <property type="entry name" value="TYR_RECOMBINASE"/>
    <property type="match status" value="1"/>
</dbReference>
<evidence type="ECO:0000256" key="2">
    <source>
        <dbReference type="ARBA" id="ARBA00023125"/>
    </source>
</evidence>
<name>A0A4U0F117_9FLAO</name>
<protein>
    <submittedName>
        <fullName evidence="5">Site-specific integrase</fullName>
    </submittedName>
</protein>
<reference evidence="5 6" key="1">
    <citation type="submission" date="2019-04" db="EMBL/GenBank/DDBJ databases">
        <title>Lacinutrix sp. nov., isolated from marine water.</title>
        <authorList>
            <person name="Kim W."/>
        </authorList>
    </citation>
    <scope>NUCLEOTIDE SEQUENCE [LARGE SCALE GENOMIC DNA]</scope>
    <source>
        <strain evidence="5 6">CAU 1491</strain>
    </source>
</reference>
<dbReference type="EMBL" id="SUPL01000001">
    <property type="protein sequence ID" value="TJY37940.1"/>
    <property type="molecule type" value="Genomic_DNA"/>
</dbReference>
<dbReference type="InterPro" id="IPR002104">
    <property type="entry name" value="Integrase_catalytic"/>
</dbReference>
<dbReference type="Pfam" id="PF00589">
    <property type="entry name" value="Phage_integrase"/>
    <property type="match status" value="1"/>
</dbReference>
<evidence type="ECO:0000313" key="6">
    <source>
        <dbReference type="Proteomes" id="UP000307657"/>
    </source>
</evidence>
<keyword evidence="3" id="KW-0233">DNA recombination</keyword>
<dbReference type="PANTHER" id="PTHR30349">
    <property type="entry name" value="PHAGE INTEGRASE-RELATED"/>
    <property type="match status" value="1"/>
</dbReference>
<dbReference type="InterPro" id="IPR010998">
    <property type="entry name" value="Integrase_recombinase_N"/>
</dbReference>
<dbReference type="GO" id="GO:0015074">
    <property type="term" value="P:DNA integration"/>
    <property type="evidence" value="ECO:0007669"/>
    <property type="project" value="InterPro"/>
</dbReference>
<dbReference type="Gene3D" id="1.10.443.10">
    <property type="entry name" value="Intergrase catalytic core"/>
    <property type="match status" value="1"/>
</dbReference>
<dbReference type="InterPro" id="IPR035386">
    <property type="entry name" value="Arm-DNA-bind_5"/>
</dbReference>
<proteinExistence type="inferred from homology"/>
<dbReference type="GO" id="GO:0006310">
    <property type="term" value="P:DNA recombination"/>
    <property type="evidence" value="ECO:0007669"/>
    <property type="project" value="UniProtKB-KW"/>
</dbReference>
<dbReference type="CDD" id="cd01185">
    <property type="entry name" value="INTN1_C_like"/>
    <property type="match status" value="1"/>
</dbReference>
<dbReference type="InterPro" id="IPR050090">
    <property type="entry name" value="Tyrosine_recombinase_XerCD"/>
</dbReference>
<evidence type="ECO:0000256" key="3">
    <source>
        <dbReference type="ARBA" id="ARBA00023172"/>
    </source>
</evidence>
<evidence type="ECO:0000313" key="5">
    <source>
        <dbReference type="EMBL" id="TJY37940.1"/>
    </source>
</evidence>
<evidence type="ECO:0000259" key="4">
    <source>
        <dbReference type="PROSITE" id="PS51898"/>
    </source>
</evidence>
<dbReference type="RefSeq" id="WP_136840275.1">
    <property type="nucleotide sequence ID" value="NZ_SUPL01000001.1"/>
</dbReference>